<protein>
    <recommendedName>
        <fullName evidence="7">Chalcone synthase</fullName>
    </recommendedName>
</protein>
<dbReference type="InterPro" id="IPR012328">
    <property type="entry name" value="Chalcone/stilbene_synt_C"/>
</dbReference>
<dbReference type="PIRSF" id="PIRSF000451">
    <property type="entry name" value="PKS_III"/>
    <property type="match status" value="1"/>
</dbReference>
<dbReference type="SUPFAM" id="SSF53901">
    <property type="entry name" value="Thiolase-like"/>
    <property type="match status" value="2"/>
</dbReference>
<comment type="similarity">
    <text evidence="1 3">Belongs to the thiolase-like superfamily. Chalcone/stilbene synthases family.</text>
</comment>
<evidence type="ECO:0000259" key="4">
    <source>
        <dbReference type="Pfam" id="PF00195"/>
    </source>
</evidence>
<feature type="domain" description="Chalcone/stilbene synthase C-terminal" evidence="5">
    <location>
        <begin position="249"/>
        <end position="389"/>
    </location>
</feature>
<dbReference type="Pfam" id="PF02797">
    <property type="entry name" value="Chal_sti_synt_C"/>
    <property type="match status" value="1"/>
</dbReference>
<dbReference type="Gene3D" id="3.40.47.10">
    <property type="match status" value="2"/>
</dbReference>
<dbReference type="InterPro" id="IPR016039">
    <property type="entry name" value="Thiolase-like"/>
</dbReference>
<evidence type="ECO:0000259" key="5">
    <source>
        <dbReference type="Pfam" id="PF02797"/>
    </source>
</evidence>
<dbReference type="PANTHER" id="PTHR11877">
    <property type="entry name" value="HYDROXYMETHYLGLUTARYL-COA SYNTHASE"/>
    <property type="match status" value="1"/>
</dbReference>
<proteinExistence type="inferred from homology"/>
<feature type="domain" description="Chalcone/stilbene synthase N-terminal" evidence="4">
    <location>
        <begin position="19"/>
        <end position="240"/>
    </location>
</feature>
<dbReference type="PANTHER" id="PTHR11877:SF29">
    <property type="entry name" value="TYPE III POLYKETIDE SYNTHASE B"/>
    <property type="match status" value="1"/>
</dbReference>
<evidence type="ECO:0000256" key="3">
    <source>
        <dbReference type="RuleBase" id="RU003633"/>
    </source>
</evidence>
<keyword evidence="3" id="KW-0808">Transferase</keyword>
<sequence>MTSLLGNPIASPVAAINGTRRGPRADGPATVLAIGTANPPNCVKQEDYADYYFRVTKSEHLVNLKAKLRRICEKSAIKKRYFHHTEELLDSHPEFTDRRFPSLDARQDIVATAVPELTAAAAAEAIAEWGRPATEITHLVVSTYSGAHMPGTDFHLASLLGLRPTVRRTMLYMNGCSSASAALRVAKDIAENNRGARVLVACAELTLILFRAPHEAQADTLIMQALFGDGAGAVVVGADPVSVEQPDFEMVSASQAMIPESKDMAKGRLREDGLLFLPSREMPSLVRENIERCVVNALSPLDISGGWNDLFWAVHPGGRAILDSVEAGLGLDPRKLEASRHVLREYGNMSGPSVIFVLDELRRQQEENGMGVMVGIGPGISVETMVLRATGSQKKI</sequence>
<evidence type="ECO:0000256" key="2">
    <source>
        <dbReference type="PIRSR" id="PIRSR000451-1"/>
    </source>
</evidence>
<dbReference type="Proteomes" id="UP000243499">
    <property type="component" value="Chromosome 9"/>
</dbReference>
<dbReference type="GO" id="GO:0030639">
    <property type="term" value="P:polyketide biosynthetic process"/>
    <property type="evidence" value="ECO:0007669"/>
    <property type="project" value="TreeGrafter"/>
</dbReference>
<dbReference type="FunFam" id="3.40.47.10:FF:000025">
    <property type="entry name" value="Chalcone synthase 2"/>
    <property type="match status" value="1"/>
</dbReference>
<evidence type="ECO:0000313" key="6">
    <source>
        <dbReference type="EMBL" id="PAN45736.1"/>
    </source>
</evidence>
<dbReference type="FunFam" id="3.40.47.10:FF:000014">
    <property type="entry name" value="Chalcone synthase 1"/>
    <property type="match status" value="1"/>
</dbReference>
<dbReference type="AlphaFoldDB" id="A0A2S3IJG3"/>
<reference evidence="6" key="1">
    <citation type="submission" date="2018-04" db="EMBL/GenBank/DDBJ databases">
        <title>WGS assembly of Panicum hallii.</title>
        <authorList>
            <person name="Lovell J."/>
            <person name="Jenkins J."/>
            <person name="Lowry D."/>
            <person name="Mamidi S."/>
            <person name="Sreedasyam A."/>
            <person name="Weng X."/>
            <person name="Barry K."/>
            <person name="Bonette J."/>
            <person name="Campitelli B."/>
            <person name="Daum C."/>
            <person name="Gordon S."/>
            <person name="Gould B."/>
            <person name="Lipzen A."/>
            <person name="Macqueen A."/>
            <person name="Palacio-Mejia J."/>
            <person name="Plott C."/>
            <person name="Shakirov E."/>
            <person name="Shu S."/>
            <person name="Yoshinaga Y."/>
            <person name="Zane M."/>
            <person name="Rokhsar D."/>
            <person name="Grimwood J."/>
            <person name="Schmutz J."/>
            <person name="Juenger T."/>
        </authorList>
    </citation>
    <scope>NUCLEOTIDE SEQUENCE [LARGE SCALE GENOMIC DNA]</scope>
    <source>
        <strain evidence="6">FIL2</strain>
    </source>
</reference>
<dbReference type="CDD" id="cd00831">
    <property type="entry name" value="CHS_like"/>
    <property type="match status" value="1"/>
</dbReference>
<dbReference type="Gramene" id="PAN45736">
    <property type="protein sequence ID" value="PAN45736"/>
    <property type="gene ID" value="PAHAL_9G138700"/>
</dbReference>
<evidence type="ECO:0000256" key="1">
    <source>
        <dbReference type="ARBA" id="ARBA00005531"/>
    </source>
</evidence>
<dbReference type="EMBL" id="CM008054">
    <property type="protein sequence ID" value="PAN45736.1"/>
    <property type="molecule type" value="Genomic_DNA"/>
</dbReference>
<dbReference type="GO" id="GO:0010208">
    <property type="term" value="P:pollen wall assembly"/>
    <property type="evidence" value="ECO:0007669"/>
    <property type="project" value="UniProtKB-ARBA"/>
</dbReference>
<dbReference type="GO" id="GO:0016747">
    <property type="term" value="F:acyltransferase activity, transferring groups other than amino-acyl groups"/>
    <property type="evidence" value="ECO:0007669"/>
    <property type="project" value="InterPro"/>
</dbReference>
<gene>
    <name evidence="6" type="ORF">PAHAL_9G138700</name>
</gene>
<evidence type="ECO:0008006" key="7">
    <source>
        <dbReference type="Google" id="ProtNLM"/>
    </source>
</evidence>
<name>A0A2S3IJG3_9POAL</name>
<keyword evidence="3" id="KW-0012">Acyltransferase</keyword>
<dbReference type="InterPro" id="IPR011141">
    <property type="entry name" value="Polyketide_synthase_type-III"/>
</dbReference>
<organism evidence="6">
    <name type="scientific">Panicum hallii</name>
    <dbReference type="NCBI Taxonomy" id="206008"/>
    <lineage>
        <taxon>Eukaryota</taxon>
        <taxon>Viridiplantae</taxon>
        <taxon>Streptophyta</taxon>
        <taxon>Embryophyta</taxon>
        <taxon>Tracheophyta</taxon>
        <taxon>Spermatophyta</taxon>
        <taxon>Magnoliopsida</taxon>
        <taxon>Liliopsida</taxon>
        <taxon>Poales</taxon>
        <taxon>Poaceae</taxon>
        <taxon>PACMAD clade</taxon>
        <taxon>Panicoideae</taxon>
        <taxon>Panicodae</taxon>
        <taxon>Paniceae</taxon>
        <taxon>Panicinae</taxon>
        <taxon>Panicum</taxon>
        <taxon>Panicum sect. Panicum</taxon>
    </lineage>
</organism>
<accession>A0A2S3IJG3</accession>
<dbReference type="InterPro" id="IPR001099">
    <property type="entry name" value="Chalcone/stilbene_synt_N"/>
</dbReference>
<dbReference type="Pfam" id="PF00195">
    <property type="entry name" value="Chal_sti_synt_N"/>
    <property type="match status" value="1"/>
</dbReference>
<feature type="active site" description="Acyl-thioester intermediate" evidence="2">
    <location>
        <position position="176"/>
    </location>
</feature>